<dbReference type="EMBL" id="JANIBK010000009">
    <property type="protein sequence ID" value="MCQ8127455.1"/>
    <property type="molecule type" value="Genomic_DNA"/>
</dbReference>
<dbReference type="PANTHER" id="PTHR10846:SF8">
    <property type="entry name" value="INNER MEMBRANE PROTEIN YRBG"/>
    <property type="match status" value="1"/>
</dbReference>
<dbReference type="Gene3D" id="6.10.280.80">
    <property type="entry name" value="NCX, peripheral helical region"/>
    <property type="match status" value="1"/>
</dbReference>
<feature type="transmembrane region" description="Helical" evidence="5">
    <location>
        <begin position="74"/>
        <end position="96"/>
    </location>
</feature>
<keyword evidence="4 5" id="KW-0472">Membrane</keyword>
<feature type="domain" description="Sodium/calcium exchanger membrane region" evidence="6">
    <location>
        <begin position="174"/>
        <end position="318"/>
    </location>
</feature>
<reference evidence="7 8" key="1">
    <citation type="submission" date="2022-07" db="EMBL/GenBank/DDBJ databases">
        <title>Methylomonas rivi sp. nov., Methylomonas rosea sp. nov., Methylomonas aureus sp. nov. and Methylomonas subterranea sp. nov., four novel methanotrophs isolated from a freshwater creek and the deep terrestrial subsurface.</title>
        <authorList>
            <person name="Abin C."/>
            <person name="Sankaranarayanan K."/>
            <person name="Garner C."/>
            <person name="Sindelar R."/>
            <person name="Kotary K."/>
            <person name="Garner R."/>
            <person name="Barclay S."/>
            <person name="Lawson P."/>
            <person name="Krumholz L."/>
        </authorList>
    </citation>
    <scope>NUCLEOTIDE SEQUENCE [LARGE SCALE GENOMIC DNA]</scope>
    <source>
        <strain evidence="7 8">WSC-6</strain>
    </source>
</reference>
<feature type="transmembrane region" description="Helical" evidence="5">
    <location>
        <begin position="105"/>
        <end position="121"/>
    </location>
</feature>
<keyword evidence="8" id="KW-1185">Reference proteome</keyword>
<evidence type="ECO:0000259" key="6">
    <source>
        <dbReference type="Pfam" id="PF01699"/>
    </source>
</evidence>
<evidence type="ECO:0000256" key="4">
    <source>
        <dbReference type="ARBA" id="ARBA00023136"/>
    </source>
</evidence>
<keyword evidence="3 5" id="KW-1133">Transmembrane helix</keyword>
<feature type="transmembrane region" description="Helical" evidence="5">
    <location>
        <begin position="174"/>
        <end position="197"/>
    </location>
</feature>
<protein>
    <submittedName>
        <fullName evidence="7">Calcium/sodium antiporter</fullName>
    </submittedName>
</protein>
<evidence type="ECO:0000256" key="1">
    <source>
        <dbReference type="ARBA" id="ARBA00004141"/>
    </source>
</evidence>
<feature type="transmembrane region" description="Helical" evidence="5">
    <location>
        <begin position="127"/>
        <end position="145"/>
    </location>
</feature>
<feature type="transmembrane region" description="Helical" evidence="5">
    <location>
        <begin position="275"/>
        <end position="291"/>
    </location>
</feature>
<evidence type="ECO:0000256" key="5">
    <source>
        <dbReference type="SAM" id="Phobius"/>
    </source>
</evidence>
<feature type="transmembrane region" description="Helical" evidence="5">
    <location>
        <begin position="38"/>
        <end position="62"/>
    </location>
</feature>
<comment type="caution">
    <text evidence="7">The sequence shown here is derived from an EMBL/GenBank/DDBJ whole genome shotgun (WGS) entry which is preliminary data.</text>
</comment>
<feature type="transmembrane region" description="Helical" evidence="5">
    <location>
        <begin position="243"/>
        <end position="263"/>
    </location>
</feature>
<dbReference type="NCBIfam" id="TIGR00367">
    <property type="entry name" value="calcium/sodium antiporter"/>
    <property type="match status" value="1"/>
</dbReference>
<feature type="domain" description="Sodium/calcium exchanger membrane region" evidence="6">
    <location>
        <begin position="5"/>
        <end position="144"/>
    </location>
</feature>
<gene>
    <name evidence="7" type="ORF">NP596_03205</name>
</gene>
<sequence length="324" mass="34456">MALPLLMIVLGLIILVWSADLFVEGAAAIARHLGMSPLLIGMVVVGFGTSAPELSVSALSAWQGNPGIALGNGYGSNITNIALILGVTALISPIAVHSQILKKELPILLLVTLFAFIQLHDGEFSRLDGAAELIVFVGVMVWMIVQGMKQHRADSFEQEVEAELEAHAMSEYQAWIWLLAGLVLLVISSRMLVWGAVSIATDLGVSDLVIGLTVVAVGTSLPELASSVMAARKGEHDLAVGNIIGSNLFNTLAVVGVAGVIHPMNIPADIINRDWPLMTLLTLALFAMGYDRNGNGNINRWEGGILLTAYTGYTLYLINTVVSH</sequence>
<dbReference type="Proteomes" id="UP001524586">
    <property type="component" value="Unassembled WGS sequence"/>
</dbReference>
<proteinExistence type="predicted"/>
<comment type="subcellular location">
    <subcellularLocation>
        <location evidence="1">Membrane</location>
        <topology evidence="1">Multi-pass membrane protein</topology>
    </subcellularLocation>
</comment>
<dbReference type="RefSeq" id="WP_256613782.1">
    <property type="nucleotide sequence ID" value="NZ_JANIBK010000009.1"/>
</dbReference>
<evidence type="ECO:0000256" key="3">
    <source>
        <dbReference type="ARBA" id="ARBA00022989"/>
    </source>
</evidence>
<accession>A0ABT1U0U9</accession>
<evidence type="ECO:0000313" key="8">
    <source>
        <dbReference type="Proteomes" id="UP001524586"/>
    </source>
</evidence>
<name>A0ABT1U0U9_9GAMM</name>
<dbReference type="Gene3D" id="1.20.1420.30">
    <property type="entry name" value="NCX, central ion-binding region"/>
    <property type="match status" value="2"/>
</dbReference>
<feature type="transmembrane region" description="Helical" evidence="5">
    <location>
        <begin position="303"/>
        <end position="322"/>
    </location>
</feature>
<evidence type="ECO:0000256" key="2">
    <source>
        <dbReference type="ARBA" id="ARBA00022692"/>
    </source>
</evidence>
<evidence type="ECO:0000313" key="7">
    <source>
        <dbReference type="EMBL" id="MCQ8127455.1"/>
    </source>
</evidence>
<feature type="transmembrane region" description="Helical" evidence="5">
    <location>
        <begin position="209"/>
        <end position="231"/>
    </location>
</feature>
<dbReference type="InterPro" id="IPR004837">
    <property type="entry name" value="NaCa_Exmemb"/>
</dbReference>
<dbReference type="InterPro" id="IPR044880">
    <property type="entry name" value="NCX_ion-bd_dom_sf"/>
</dbReference>
<dbReference type="PANTHER" id="PTHR10846">
    <property type="entry name" value="SODIUM/POTASSIUM/CALCIUM EXCHANGER"/>
    <property type="match status" value="1"/>
</dbReference>
<feature type="transmembrane region" description="Helical" evidence="5">
    <location>
        <begin position="6"/>
        <end position="26"/>
    </location>
</feature>
<dbReference type="InterPro" id="IPR004481">
    <property type="entry name" value="K/Na/Ca-exchanger"/>
</dbReference>
<dbReference type="Pfam" id="PF01699">
    <property type="entry name" value="Na_Ca_ex"/>
    <property type="match status" value="2"/>
</dbReference>
<organism evidence="7 8">
    <name type="scientific">Methylomonas rivi</name>
    <dbReference type="NCBI Taxonomy" id="2952226"/>
    <lineage>
        <taxon>Bacteria</taxon>
        <taxon>Pseudomonadati</taxon>
        <taxon>Pseudomonadota</taxon>
        <taxon>Gammaproteobacteria</taxon>
        <taxon>Methylococcales</taxon>
        <taxon>Methylococcaceae</taxon>
        <taxon>Methylomonas</taxon>
    </lineage>
</organism>
<keyword evidence="2 5" id="KW-0812">Transmembrane</keyword>